<organism evidence="2 3">
    <name type="scientific">Lasius niger</name>
    <name type="common">Black garden ant</name>
    <dbReference type="NCBI Taxonomy" id="67767"/>
    <lineage>
        <taxon>Eukaryota</taxon>
        <taxon>Metazoa</taxon>
        <taxon>Ecdysozoa</taxon>
        <taxon>Arthropoda</taxon>
        <taxon>Hexapoda</taxon>
        <taxon>Insecta</taxon>
        <taxon>Pterygota</taxon>
        <taxon>Neoptera</taxon>
        <taxon>Endopterygota</taxon>
        <taxon>Hymenoptera</taxon>
        <taxon>Apocrita</taxon>
        <taxon>Aculeata</taxon>
        <taxon>Formicoidea</taxon>
        <taxon>Formicidae</taxon>
        <taxon>Formicinae</taxon>
        <taxon>Lasius</taxon>
        <taxon>Lasius</taxon>
    </lineage>
</organism>
<keyword evidence="2" id="KW-0548">Nucleotidyltransferase</keyword>
<keyword evidence="3" id="KW-1185">Reference proteome</keyword>
<protein>
    <submittedName>
        <fullName evidence="2">Reverse transcriptase</fullName>
    </submittedName>
</protein>
<keyword evidence="2" id="KW-0695">RNA-directed DNA polymerase</keyword>
<dbReference type="SUPFAM" id="SSF56672">
    <property type="entry name" value="DNA/RNA polymerases"/>
    <property type="match status" value="1"/>
</dbReference>
<dbReference type="InterPro" id="IPR000477">
    <property type="entry name" value="RT_dom"/>
</dbReference>
<name>A0A0J7JZE0_LASNI</name>
<sequence>MARSLRTAKYSTCTGEYTKMAVVPRLEIWMIRDHGSMSFYSTQLMTGPLRDKLRRLIRAAWARSWGELLISLDRDPWRRPYKMVLGKLKQRASPMTETLDSLFVQRVIDTLFPVMEDGLNDSIPEREIEWDEEEHHVSRGELRDVVRRIKSGKAPGPDGVSGKAWSLAHRELHEELRDVYTICLREGKFPPAWKRANIVLLPKEGKARDQPSAYRSICLLDEAGKIFERIICDRLVWHLSREGPNLNQDQYGFRVGRSTIDAIGRVRSIAGSVAEEGGVTLAISLDIKNAFNTLP</sequence>
<dbReference type="OrthoDB" id="7555280at2759"/>
<dbReference type="InterPro" id="IPR043502">
    <property type="entry name" value="DNA/RNA_pol_sf"/>
</dbReference>
<dbReference type="EMBL" id="LBMM01019371">
    <property type="protein sequence ID" value="KMQ83553.1"/>
    <property type="molecule type" value="Genomic_DNA"/>
</dbReference>
<dbReference type="PANTHER" id="PTHR19446">
    <property type="entry name" value="REVERSE TRANSCRIPTASES"/>
    <property type="match status" value="1"/>
</dbReference>
<keyword evidence="2" id="KW-0808">Transferase</keyword>
<dbReference type="Pfam" id="PF00078">
    <property type="entry name" value="RVT_1"/>
    <property type="match status" value="1"/>
</dbReference>
<dbReference type="Proteomes" id="UP000036403">
    <property type="component" value="Unassembled WGS sequence"/>
</dbReference>
<dbReference type="PaxDb" id="67767-A0A0J7JZE0"/>
<accession>A0A0J7JZE0</accession>
<evidence type="ECO:0000313" key="3">
    <source>
        <dbReference type="Proteomes" id="UP000036403"/>
    </source>
</evidence>
<evidence type="ECO:0000259" key="1">
    <source>
        <dbReference type="PROSITE" id="PS50878"/>
    </source>
</evidence>
<feature type="domain" description="Reverse transcriptase" evidence="1">
    <location>
        <begin position="182"/>
        <end position="295"/>
    </location>
</feature>
<gene>
    <name evidence="2" type="ORF">RF55_19703</name>
</gene>
<dbReference type="STRING" id="67767.A0A0J7JZE0"/>
<comment type="caution">
    <text evidence="2">The sequence shown here is derived from an EMBL/GenBank/DDBJ whole genome shotgun (WGS) entry which is preliminary data.</text>
</comment>
<dbReference type="AlphaFoldDB" id="A0A0J7JZE0"/>
<dbReference type="GO" id="GO:0003964">
    <property type="term" value="F:RNA-directed DNA polymerase activity"/>
    <property type="evidence" value="ECO:0007669"/>
    <property type="project" value="UniProtKB-KW"/>
</dbReference>
<reference evidence="2 3" key="1">
    <citation type="submission" date="2015-04" db="EMBL/GenBank/DDBJ databases">
        <title>Lasius niger genome sequencing.</title>
        <authorList>
            <person name="Konorov E.A."/>
            <person name="Nikitin M.A."/>
            <person name="Kirill M.V."/>
            <person name="Chang P."/>
        </authorList>
    </citation>
    <scope>NUCLEOTIDE SEQUENCE [LARGE SCALE GENOMIC DNA]</scope>
    <source>
        <tissue evidence="2">Whole</tissue>
    </source>
</reference>
<proteinExistence type="predicted"/>
<dbReference type="PROSITE" id="PS50878">
    <property type="entry name" value="RT_POL"/>
    <property type="match status" value="1"/>
</dbReference>
<evidence type="ECO:0000313" key="2">
    <source>
        <dbReference type="EMBL" id="KMQ83553.1"/>
    </source>
</evidence>